<evidence type="ECO:0000256" key="3">
    <source>
        <dbReference type="PROSITE-ProRule" id="PRU00358"/>
    </source>
</evidence>
<dbReference type="PANTHER" id="PTHR45660:SF13">
    <property type="entry name" value="HISTONE-LYSINE N-METHYLTRANSFERASE SETMAR"/>
    <property type="match status" value="1"/>
</dbReference>
<evidence type="ECO:0000259" key="5">
    <source>
        <dbReference type="PROSITE" id="PS50280"/>
    </source>
</evidence>
<dbReference type="InterPro" id="IPR046341">
    <property type="entry name" value="SET_dom_sf"/>
</dbReference>
<dbReference type="SMART" id="SM00317">
    <property type="entry name" value="SET"/>
    <property type="match status" value="1"/>
</dbReference>
<dbReference type="Pfam" id="PF00856">
    <property type="entry name" value="SET"/>
    <property type="match status" value="1"/>
</dbReference>
<feature type="compositionally biased region" description="Gly residues" evidence="4">
    <location>
        <begin position="18"/>
        <end position="43"/>
    </location>
</feature>
<feature type="compositionally biased region" description="Low complexity" evidence="4">
    <location>
        <begin position="76"/>
        <end position="90"/>
    </location>
</feature>
<name>A0A830HKT1_9CHLO</name>
<proteinExistence type="predicted"/>
<dbReference type="PROSITE" id="PS51015">
    <property type="entry name" value="YDG"/>
    <property type="match status" value="1"/>
</dbReference>
<keyword evidence="8" id="KW-1185">Reference proteome</keyword>
<accession>A0A830HKT1</accession>
<dbReference type="Proteomes" id="UP000660262">
    <property type="component" value="Unassembled WGS sequence"/>
</dbReference>
<feature type="domain" description="SET" evidence="5">
    <location>
        <begin position="538"/>
        <end position="794"/>
    </location>
</feature>
<dbReference type="GO" id="GO:0005634">
    <property type="term" value="C:nucleus"/>
    <property type="evidence" value="ECO:0007669"/>
    <property type="project" value="UniProtKB-SubCell"/>
</dbReference>
<dbReference type="SUPFAM" id="SSF82199">
    <property type="entry name" value="SET domain"/>
    <property type="match status" value="1"/>
</dbReference>
<evidence type="ECO:0000313" key="8">
    <source>
        <dbReference type="Proteomes" id="UP000660262"/>
    </source>
</evidence>
<feature type="domain" description="YDG" evidence="6">
    <location>
        <begin position="152"/>
        <end position="321"/>
    </location>
</feature>
<evidence type="ECO:0000313" key="7">
    <source>
        <dbReference type="EMBL" id="GHP07223.1"/>
    </source>
</evidence>
<dbReference type="Gene3D" id="2.30.280.10">
    <property type="entry name" value="SRA-YDG"/>
    <property type="match status" value="1"/>
</dbReference>
<dbReference type="EMBL" id="BNJQ01000015">
    <property type="protein sequence ID" value="GHP07223.1"/>
    <property type="molecule type" value="Genomic_DNA"/>
</dbReference>
<reference evidence="7" key="1">
    <citation type="submission" date="2020-10" db="EMBL/GenBank/DDBJ databases">
        <title>Unveiling of a novel bifunctional photoreceptor, Dualchrome1, isolated from a cosmopolitan green alga.</title>
        <authorList>
            <person name="Suzuki S."/>
            <person name="Kawachi M."/>
        </authorList>
    </citation>
    <scope>NUCLEOTIDE SEQUENCE</scope>
    <source>
        <strain evidence="7">NIES 2893</strain>
    </source>
</reference>
<evidence type="ECO:0000256" key="2">
    <source>
        <dbReference type="ARBA" id="ARBA00023242"/>
    </source>
</evidence>
<keyword evidence="2 3" id="KW-0539">Nucleus</keyword>
<dbReference type="InterPro" id="IPR015947">
    <property type="entry name" value="PUA-like_sf"/>
</dbReference>
<comment type="caution">
    <text evidence="7">The sequence shown here is derived from an EMBL/GenBank/DDBJ whole genome shotgun (WGS) entry which is preliminary data.</text>
</comment>
<evidence type="ECO:0008006" key="9">
    <source>
        <dbReference type="Google" id="ProtNLM"/>
    </source>
</evidence>
<dbReference type="PROSITE" id="PS50280">
    <property type="entry name" value="SET"/>
    <property type="match status" value="1"/>
</dbReference>
<gene>
    <name evidence="7" type="ORF">PPROV_000596500</name>
</gene>
<evidence type="ECO:0000256" key="4">
    <source>
        <dbReference type="SAM" id="MobiDB-lite"/>
    </source>
</evidence>
<dbReference type="Pfam" id="PF02182">
    <property type="entry name" value="SAD_SRA"/>
    <property type="match status" value="1"/>
</dbReference>
<dbReference type="InterPro" id="IPR001214">
    <property type="entry name" value="SET_dom"/>
</dbReference>
<feature type="region of interest" description="Disordered" evidence="4">
    <location>
        <begin position="1"/>
        <end position="105"/>
    </location>
</feature>
<dbReference type="Gene3D" id="2.170.270.10">
    <property type="entry name" value="SET domain"/>
    <property type="match status" value="2"/>
</dbReference>
<sequence>MAPSSSKDVDMSMKPHSAGGGGASAGGVGGASAGAGASAGGGASPSHHILAVPPQGEAEADDEPPPPPRHKRLRTSMSKSSPSAAAAGVAGTIRTSPPPPEATPQAHSEFIEQVRLYFKRRFDLAKSNGGHKPDMTAWGDCKKAFDIPRRHGHIPGVDVGDIFSGRGEAAAVGVHNMMMQGIDYISKSDDGSHSKGAYAVCLGGGYCDDEDNGEVVTYTGMGGQSGKLQVRDQEMTKGNLALRCNFETGTPVRLIRGKRDGFTHFVTYVYDGLYNVVEYTFEPSVATTKKADAADDTTNTENGENGKYKGPPRVYKFKLVPVKGESNVSFLAPSFKRIGLRYMEKFVNTRIDKTTNRRKEIPAAAEDQGMEGAAAGAAAPHPDSANVLVHDLSKGAEPYPIRVVNDTGDGDLVGFKPLNVPFTYVATSVQGVEAGRSPAPISRRAREAISEVAAATAQMDEKREDSHRRAFGKQFVNAVPSRRAYSLDGLLKQSSEEGLVETWDDGDAKHARAATGGDAGMTFHVHNESTFTARSIHPGLEVYKVSEEKGWGLRCRQRILAGAYVCDYVGEVCRDLERGENSPELLSDEYIMSLDHYIEHGTHENAKMLLATEMKSPQKPGSAAVACKDEPEPAPFPLPAPVPAPAPAPAPLSSPLPVIVARKGSGTAATTATVITSDHPSTPTKKTPLDALEGSAAAANATTSDPPSTPTKKTVLDTLEDYLLCLDAYQYGNVARYINTSKGRTNLILQPIFTRTDSKQASSAPDPSSMQFYRIALFATRDIEPLEELLYDYGDLYWAKLRKGADGREE</sequence>
<dbReference type="PANTHER" id="PTHR45660">
    <property type="entry name" value="HISTONE-LYSINE N-METHYLTRANSFERASE SETMAR"/>
    <property type="match status" value="1"/>
</dbReference>
<dbReference type="GO" id="GO:0005694">
    <property type="term" value="C:chromosome"/>
    <property type="evidence" value="ECO:0007669"/>
    <property type="project" value="UniProtKB-SubCell"/>
</dbReference>
<evidence type="ECO:0000256" key="1">
    <source>
        <dbReference type="ARBA" id="ARBA00004286"/>
    </source>
</evidence>
<comment type="subcellular location">
    <subcellularLocation>
        <location evidence="1">Chromosome</location>
    </subcellularLocation>
    <subcellularLocation>
        <location evidence="3">Nucleus</location>
    </subcellularLocation>
</comment>
<dbReference type="GO" id="GO:0042054">
    <property type="term" value="F:histone methyltransferase activity"/>
    <property type="evidence" value="ECO:0007669"/>
    <property type="project" value="TreeGrafter"/>
</dbReference>
<feature type="compositionally biased region" description="Low complexity" evidence="4">
    <location>
        <begin position="363"/>
        <end position="379"/>
    </location>
</feature>
<dbReference type="SUPFAM" id="SSF88697">
    <property type="entry name" value="PUA domain-like"/>
    <property type="match status" value="1"/>
</dbReference>
<dbReference type="GO" id="GO:0003690">
    <property type="term" value="F:double-stranded DNA binding"/>
    <property type="evidence" value="ECO:0007669"/>
    <property type="project" value="TreeGrafter"/>
</dbReference>
<dbReference type="OrthoDB" id="514200at2759"/>
<organism evidence="7 8">
    <name type="scientific">Pycnococcus provasolii</name>
    <dbReference type="NCBI Taxonomy" id="41880"/>
    <lineage>
        <taxon>Eukaryota</taxon>
        <taxon>Viridiplantae</taxon>
        <taxon>Chlorophyta</taxon>
        <taxon>Pseudoscourfieldiophyceae</taxon>
        <taxon>Pseudoscourfieldiales</taxon>
        <taxon>Pycnococcaceae</taxon>
        <taxon>Pycnococcus</taxon>
    </lineage>
</organism>
<dbReference type="AlphaFoldDB" id="A0A830HKT1"/>
<dbReference type="InterPro" id="IPR036987">
    <property type="entry name" value="SRA-YDG_sf"/>
</dbReference>
<dbReference type="InterPro" id="IPR003105">
    <property type="entry name" value="SRA_YDG"/>
</dbReference>
<evidence type="ECO:0000259" key="6">
    <source>
        <dbReference type="PROSITE" id="PS51015"/>
    </source>
</evidence>
<dbReference type="InterPro" id="IPR051357">
    <property type="entry name" value="H3K9_HMTase_SUVAR3-9"/>
</dbReference>
<protein>
    <recommendedName>
        <fullName evidence="9">SET domain-containing protein</fullName>
    </recommendedName>
</protein>
<feature type="region of interest" description="Disordered" evidence="4">
    <location>
        <begin position="362"/>
        <end position="381"/>
    </location>
</feature>
<dbReference type="SMART" id="SM00466">
    <property type="entry name" value="SRA"/>
    <property type="match status" value="1"/>
</dbReference>